<proteinExistence type="predicted"/>
<name>A0ABY4SMI5_9CAUL</name>
<evidence type="ECO:0000256" key="1">
    <source>
        <dbReference type="SAM" id="SignalP"/>
    </source>
</evidence>
<feature type="signal peptide" evidence="1">
    <location>
        <begin position="1"/>
        <end position="19"/>
    </location>
</feature>
<evidence type="ECO:0008006" key="4">
    <source>
        <dbReference type="Google" id="ProtNLM"/>
    </source>
</evidence>
<accession>A0ABY4SMI5</accession>
<protein>
    <recommendedName>
        <fullName evidence="4">Lipoprotein</fullName>
    </recommendedName>
</protein>
<sequence>MRLAILSVALTAAALSACATSPRQPAPVAAAAAPAPIDGYDWFMHQDGGEAMLAYGVADSDEVKLRFDCGKGTGRLHLIAPAVKGERQFHLESGGDTERYPASLEPSGLHDGDLMNGEAPADAPVFQRFRRLGWIAAWRGQDREVYAAHPGSEDKVEAFFSVCG</sequence>
<dbReference type="RefSeq" id="WP_249751179.1">
    <property type="nucleotide sequence ID" value="NZ_CP097298.1"/>
</dbReference>
<dbReference type="EMBL" id="CP097649">
    <property type="protein sequence ID" value="URI16043.1"/>
    <property type="molecule type" value="Genomic_DNA"/>
</dbReference>
<feature type="chain" id="PRO_5046093314" description="Lipoprotein" evidence="1">
    <location>
        <begin position="20"/>
        <end position="164"/>
    </location>
</feature>
<evidence type="ECO:0000313" key="2">
    <source>
        <dbReference type="EMBL" id="URI16043.1"/>
    </source>
</evidence>
<gene>
    <name evidence="2" type="ORF">M8231_03395</name>
</gene>
<keyword evidence="3" id="KW-1185">Reference proteome</keyword>
<dbReference type="PROSITE" id="PS51257">
    <property type="entry name" value="PROKAR_LIPOPROTEIN"/>
    <property type="match status" value="1"/>
</dbReference>
<organism evidence="2 3">
    <name type="scientific">Brevundimonas albigilva</name>
    <dbReference type="NCBI Taxonomy" id="1312364"/>
    <lineage>
        <taxon>Bacteria</taxon>
        <taxon>Pseudomonadati</taxon>
        <taxon>Pseudomonadota</taxon>
        <taxon>Alphaproteobacteria</taxon>
        <taxon>Caulobacterales</taxon>
        <taxon>Caulobacteraceae</taxon>
        <taxon>Brevundimonas</taxon>
    </lineage>
</organism>
<evidence type="ECO:0000313" key="3">
    <source>
        <dbReference type="Proteomes" id="UP001055429"/>
    </source>
</evidence>
<dbReference type="Proteomes" id="UP001055429">
    <property type="component" value="Chromosome"/>
</dbReference>
<reference evidence="2" key="1">
    <citation type="submission" date="2022-05" db="EMBL/GenBank/DDBJ databases">
        <title>Brevundimonas albigilva TT17 genome sequence.</title>
        <authorList>
            <person name="Lee K."/>
            <person name="Son H."/>
        </authorList>
    </citation>
    <scope>NUCLEOTIDE SEQUENCE</scope>
    <source>
        <strain evidence="2">TT17</strain>
    </source>
</reference>
<keyword evidence="1" id="KW-0732">Signal</keyword>